<name>A0AAD5TTI4_9FUNG</name>
<accession>A0AAD5TTI4</accession>
<dbReference type="AlphaFoldDB" id="A0AAD5TTI4"/>
<evidence type="ECO:0000256" key="1">
    <source>
        <dbReference type="SAM" id="MobiDB-lite"/>
    </source>
</evidence>
<feature type="region of interest" description="Disordered" evidence="1">
    <location>
        <begin position="1"/>
        <end position="39"/>
    </location>
</feature>
<proteinExistence type="predicted"/>
<feature type="non-terminal residue" evidence="2">
    <location>
        <position position="1"/>
    </location>
</feature>
<comment type="caution">
    <text evidence="2">The sequence shown here is derived from an EMBL/GenBank/DDBJ whole genome shotgun (WGS) entry which is preliminary data.</text>
</comment>
<gene>
    <name evidence="2" type="ORF">HK099_001886</name>
</gene>
<reference evidence="2" key="1">
    <citation type="submission" date="2020-05" db="EMBL/GenBank/DDBJ databases">
        <title>Phylogenomic resolution of chytrid fungi.</title>
        <authorList>
            <person name="Stajich J.E."/>
            <person name="Amses K."/>
            <person name="Simmons R."/>
            <person name="Seto K."/>
            <person name="Myers J."/>
            <person name="Bonds A."/>
            <person name="Quandt C.A."/>
            <person name="Barry K."/>
            <person name="Liu P."/>
            <person name="Grigoriev I."/>
            <person name="Longcore J.E."/>
            <person name="James T.Y."/>
        </authorList>
    </citation>
    <scope>NUCLEOTIDE SEQUENCE</scope>
    <source>
        <strain evidence="2">JEL0476</strain>
    </source>
</reference>
<organism evidence="2 3">
    <name type="scientific">Clydaea vesicula</name>
    <dbReference type="NCBI Taxonomy" id="447962"/>
    <lineage>
        <taxon>Eukaryota</taxon>
        <taxon>Fungi</taxon>
        <taxon>Fungi incertae sedis</taxon>
        <taxon>Chytridiomycota</taxon>
        <taxon>Chytridiomycota incertae sedis</taxon>
        <taxon>Chytridiomycetes</taxon>
        <taxon>Lobulomycetales</taxon>
        <taxon>Lobulomycetaceae</taxon>
        <taxon>Clydaea</taxon>
    </lineage>
</organism>
<feature type="compositionally biased region" description="Low complexity" evidence="1">
    <location>
        <begin position="29"/>
        <end position="39"/>
    </location>
</feature>
<protein>
    <recommendedName>
        <fullName evidence="4">C2H2-type domain-containing protein</fullName>
    </recommendedName>
</protein>
<dbReference type="Proteomes" id="UP001211065">
    <property type="component" value="Unassembled WGS sequence"/>
</dbReference>
<evidence type="ECO:0000313" key="2">
    <source>
        <dbReference type="EMBL" id="KAJ3202334.1"/>
    </source>
</evidence>
<keyword evidence="3" id="KW-1185">Reference proteome</keyword>
<dbReference type="EMBL" id="JADGJW010001586">
    <property type="protein sequence ID" value="KAJ3202334.1"/>
    <property type="molecule type" value="Genomic_DNA"/>
</dbReference>
<evidence type="ECO:0000313" key="3">
    <source>
        <dbReference type="Proteomes" id="UP001211065"/>
    </source>
</evidence>
<evidence type="ECO:0008006" key="4">
    <source>
        <dbReference type="Google" id="ProtNLM"/>
    </source>
</evidence>
<sequence length="96" mass="10671">IFETIVPSSSQSTLSEPNTPPPSQLHYEPQQQIPQQQNNTQIQLIQPTYLNPTSFGGNLQEVASKSLKKSETRGGGKSFLCTVCNASFSRKYDLQR</sequence>
<feature type="compositionally biased region" description="Polar residues" evidence="1">
    <location>
        <begin position="1"/>
        <end position="17"/>
    </location>
</feature>